<evidence type="ECO:0008006" key="3">
    <source>
        <dbReference type="Google" id="ProtNLM"/>
    </source>
</evidence>
<evidence type="ECO:0000313" key="1">
    <source>
        <dbReference type="EMBL" id="GGG63656.1"/>
    </source>
</evidence>
<reference evidence="1" key="1">
    <citation type="journal article" date="2014" name="Int. J. Syst. Evol. Microbiol.">
        <title>Complete genome sequence of Corynebacterium casei LMG S-19264T (=DSM 44701T), isolated from a smear-ripened cheese.</title>
        <authorList>
            <consortium name="US DOE Joint Genome Institute (JGI-PGF)"/>
            <person name="Walter F."/>
            <person name="Albersmeier A."/>
            <person name="Kalinowski J."/>
            <person name="Ruckert C."/>
        </authorList>
    </citation>
    <scope>NUCLEOTIDE SEQUENCE</scope>
    <source>
        <strain evidence="1">CGMCC 1.12187</strain>
    </source>
</reference>
<dbReference type="EMBL" id="BMEQ01000017">
    <property type="protein sequence ID" value="GGG63656.1"/>
    <property type="molecule type" value="Genomic_DNA"/>
</dbReference>
<dbReference type="Proteomes" id="UP000638848">
    <property type="component" value="Unassembled WGS sequence"/>
</dbReference>
<keyword evidence="2" id="KW-1185">Reference proteome</keyword>
<reference evidence="1" key="2">
    <citation type="submission" date="2020-09" db="EMBL/GenBank/DDBJ databases">
        <authorList>
            <person name="Sun Q."/>
            <person name="Zhou Y."/>
        </authorList>
    </citation>
    <scope>NUCLEOTIDE SEQUENCE</scope>
    <source>
        <strain evidence="1">CGMCC 1.12187</strain>
    </source>
</reference>
<protein>
    <recommendedName>
        <fullName evidence="3">DUF218 domain-containing protein</fullName>
    </recommendedName>
</protein>
<sequence>MTVRTSGRRATRWGLRAAVGVLVLGLVWLLTCWAVLQHPRVDALSPSDALFVLGPHDPVRMAEAFRLMDEGAAPVLVVATPSPRSGHSAEDLRFMEEKDFCTEDLGYKVVCFAPDPSTTQGEAMKLRELAEHRGWDHVSALTFRQHVPRARLLLERCYPGELDVLAFDYRFGPSEVLRQFRYQSGAFVKAWLTPGCDQQLPGRPKSLG</sequence>
<comment type="caution">
    <text evidence="1">The sequence shown here is derived from an EMBL/GenBank/DDBJ whole genome shotgun (WGS) entry which is preliminary data.</text>
</comment>
<organism evidence="1 2">
    <name type="scientific">Kocuria dechangensis</name>
    <dbReference type="NCBI Taxonomy" id="1176249"/>
    <lineage>
        <taxon>Bacteria</taxon>
        <taxon>Bacillati</taxon>
        <taxon>Actinomycetota</taxon>
        <taxon>Actinomycetes</taxon>
        <taxon>Micrococcales</taxon>
        <taxon>Micrococcaceae</taxon>
        <taxon>Kocuria</taxon>
    </lineage>
</organism>
<evidence type="ECO:0000313" key="2">
    <source>
        <dbReference type="Proteomes" id="UP000638848"/>
    </source>
</evidence>
<name>A0A917H0K6_9MICC</name>
<accession>A0A917H0K6</accession>
<gene>
    <name evidence="1" type="ORF">GCM10011374_28890</name>
</gene>
<dbReference type="RefSeq" id="WP_188538421.1">
    <property type="nucleotide sequence ID" value="NZ_BMEQ01000017.1"/>
</dbReference>
<dbReference type="AlphaFoldDB" id="A0A917H0K6"/>
<proteinExistence type="predicted"/>